<dbReference type="InterPro" id="IPR043459">
    <property type="entry name" value="NFD6/NOXY2-like"/>
</dbReference>
<accession>A0A4Y7L838</accession>
<dbReference type="AlphaFoldDB" id="A0A4Y7L838"/>
<evidence type="ECO:0000313" key="2">
    <source>
        <dbReference type="EMBL" id="RZC80618.1"/>
    </source>
</evidence>
<dbReference type="OMA" id="HVYCRLV"/>
<evidence type="ECO:0000256" key="1">
    <source>
        <dbReference type="SAM" id="MobiDB-lite"/>
    </source>
</evidence>
<dbReference type="GO" id="GO:0005739">
    <property type="term" value="C:mitochondrion"/>
    <property type="evidence" value="ECO:0007669"/>
    <property type="project" value="TreeGrafter"/>
</dbReference>
<dbReference type="EMBL" id="CM010724">
    <property type="protein sequence ID" value="RZC80618.1"/>
    <property type="molecule type" value="Genomic_DNA"/>
</dbReference>
<dbReference type="Proteomes" id="UP000316621">
    <property type="component" value="Chromosome 10"/>
</dbReference>
<gene>
    <name evidence="2" type="ORF">C5167_043210</name>
</gene>
<dbReference type="OrthoDB" id="736963at2759"/>
<name>A0A4Y7L838_PAPSO</name>
<dbReference type="PANTHER" id="PTHR33156:SF59">
    <property type="entry name" value="PROTEIN NUCLEAR FUSION DEFECTIVE 6, CHLOROPLASTIC_MITOCHONDRIAL-LIKE"/>
    <property type="match status" value="1"/>
</dbReference>
<keyword evidence="3" id="KW-1185">Reference proteome</keyword>
<feature type="region of interest" description="Disordered" evidence="1">
    <location>
        <begin position="1"/>
        <end position="45"/>
    </location>
</feature>
<organism evidence="2 3">
    <name type="scientific">Papaver somniferum</name>
    <name type="common">Opium poppy</name>
    <dbReference type="NCBI Taxonomy" id="3469"/>
    <lineage>
        <taxon>Eukaryota</taxon>
        <taxon>Viridiplantae</taxon>
        <taxon>Streptophyta</taxon>
        <taxon>Embryophyta</taxon>
        <taxon>Tracheophyta</taxon>
        <taxon>Spermatophyta</taxon>
        <taxon>Magnoliopsida</taxon>
        <taxon>Ranunculales</taxon>
        <taxon>Papaveraceae</taxon>
        <taxon>Papaveroideae</taxon>
        <taxon>Papaver</taxon>
    </lineage>
</organism>
<dbReference type="PANTHER" id="PTHR33156">
    <property type="entry name" value="OS02G0230000 PROTEIN"/>
    <property type="match status" value="1"/>
</dbReference>
<dbReference type="Gramene" id="RZC80618">
    <property type="protein sequence ID" value="RZC80618"/>
    <property type="gene ID" value="C5167_043210"/>
</dbReference>
<protein>
    <recommendedName>
        <fullName evidence="4">Protein NUCLEAR FUSION DEFECTIVE 6, chloroplastic/mitochondrial-like</fullName>
    </recommendedName>
</protein>
<evidence type="ECO:0008006" key="4">
    <source>
        <dbReference type="Google" id="ProtNLM"/>
    </source>
</evidence>
<sequence>MAIHAATARSVLRSASSSFRRSAARAFPQAKPKSSPSASSFFSQQKPLSQRIFRSPVEMSCCVDSLMPFHSANSSSLLISKLGVSNQPYFWLLQACKDDC</sequence>
<reference evidence="2 3" key="1">
    <citation type="journal article" date="2018" name="Science">
        <title>The opium poppy genome and morphinan production.</title>
        <authorList>
            <person name="Guo L."/>
            <person name="Winzer T."/>
            <person name="Yang X."/>
            <person name="Li Y."/>
            <person name="Ning Z."/>
            <person name="He Z."/>
            <person name="Teodor R."/>
            <person name="Lu Y."/>
            <person name="Bowser T.A."/>
            <person name="Graham I.A."/>
            <person name="Ye K."/>
        </authorList>
    </citation>
    <scope>NUCLEOTIDE SEQUENCE [LARGE SCALE GENOMIC DNA]</scope>
    <source>
        <strain evidence="3">cv. HN1</strain>
        <tissue evidence="2">Leaves</tissue>
    </source>
</reference>
<proteinExistence type="predicted"/>
<evidence type="ECO:0000313" key="3">
    <source>
        <dbReference type="Proteomes" id="UP000316621"/>
    </source>
</evidence>